<evidence type="ECO:0000256" key="1">
    <source>
        <dbReference type="ARBA" id="ARBA00004162"/>
    </source>
</evidence>
<protein>
    <recommendedName>
        <fullName evidence="9">OmpA-like domain-containing protein</fullName>
    </recommendedName>
</protein>
<evidence type="ECO:0000256" key="5">
    <source>
        <dbReference type="ARBA" id="ARBA00022989"/>
    </source>
</evidence>
<name>E1YIK7_9BACT</name>
<gene>
    <name evidence="10" type="ORF">N47_D28630</name>
</gene>
<dbReference type="Pfam" id="PF13677">
    <property type="entry name" value="MotB_plug"/>
    <property type="match status" value="1"/>
</dbReference>
<dbReference type="PANTHER" id="PTHR30329">
    <property type="entry name" value="STATOR ELEMENT OF FLAGELLAR MOTOR COMPLEX"/>
    <property type="match status" value="1"/>
</dbReference>
<dbReference type="EMBL" id="FR695874">
    <property type="protein sequence ID" value="CBX30054.1"/>
    <property type="molecule type" value="Genomic_DNA"/>
</dbReference>
<evidence type="ECO:0000256" key="8">
    <source>
        <dbReference type="SAM" id="Phobius"/>
    </source>
</evidence>
<dbReference type="CDD" id="cd07185">
    <property type="entry name" value="OmpA_C-like"/>
    <property type="match status" value="1"/>
</dbReference>
<keyword evidence="5 8" id="KW-1133">Transmembrane helix</keyword>
<dbReference type="PROSITE" id="PS51123">
    <property type="entry name" value="OMPA_2"/>
    <property type="match status" value="1"/>
</dbReference>
<evidence type="ECO:0000256" key="6">
    <source>
        <dbReference type="ARBA" id="ARBA00023136"/>
    </source>
</evidence>
<dbReference type="InterPro" id="IPR025713">
    <property type="entry name" value="MotB-like_N_dom"/>
</dbReference>
<comment type="subcellular location">
    <subcellularLocation>
        <location evidence="1">Cell membrane</location>
        <topology evidence="1">Single-pass membrane protein</topology>
    </subcellularLocation>
</comment>
<dbReference type="Pfam" id="PF00691">
    <property type="entry name" value="OmpA"/>
    <property type="match status" value="1"/>
</dbReference>
<dbReference type="PANTHER" id="PTHR30329:SF21">
    <property type="entry name" value="LIPOPROTEIN YIAD-RELATED"/>
    <property type="match status" value="1"/>
</dbReference>
<keyword evidence="3" id="KW-1003">Cell membrane</keyword>
<keyword evidence="4 8" id="KW-0812">Transmembrane</keyword>
<dbReference type="InterPro" id="IPR050330">
    <property type="entry name" value="Bact_OuterMem_StrucFunc"/>
</dbReference>
<feature type="transmembrane region" description="Helical" evidence="8">
    <location>
        <begin position="28"/>
        <end position="47"/>
    </location>
</feature>
<dbReference type="InterPro" id="IPR006665">
    <property type="entry name" value="OmpA-like"/>
</dbReference>
<dbReference type="SUPFAM" id="SSF103088">
    <property type="entry name" value="OmpA-like"/>
    <property type="match status" value="1"/>
</dbReference>
<evidence type="ECO:0000256" key="7">
    <source>
        <dbReference type="PROSITE-ProRule" id="PRU00473"/>
    </source>
</evidence>
<evidence type="ECO:0000256" key="3">
    <source>
        <dbReference type="ARBA" id="ARBA00022475"/>
    </source>
</evidence>
<dbReference type="AlphaFoldDB" id="E1YIK7"/>
<organism evidence="10">
    <name type="scientific">uncultured Desulfobacterium sp</name>
    <dbReference type="NCBI Taxonomy" id="201089"/>
    <lineage>
        <taxon>Bacteria</taxon>
        <taxon>Pseudomonadati</taxon>
        <taxon>Thermodesulfobacteriota</taxon>
        <taxon>Desulfobacteria</taxon>
        <taxon>Desulfobacterales</taxon>
        <taxon>Desulfobacteriaceae</taxon>
        <taxon>Desulfobacterium</taxon>
        <taxon>environmental samples</taxon>
    </lineage>
</organism>
<keyword evidence="6 7" id="KW-0472">Membrane</keyword>
<proteinExistence type="inferred from homology"/>
<evidence type="ECO:0000256" key="2">
    <source>
        <dbReference type="ARBA" id="ARBA00008914"/>
    </source>
</evidence>
<accession>E1YIK7</accession>
<evidence type="ECO:0000256" key="4">
    <source>
        <dbReference type="ARBA" id="ARBA00022692"/>
    </source>
</evidence>
<dbReference type="InterPro" id="IPR036737">
    <property type="entry name" value="OmpA-like_sf"/>
</dbReference>
<evidence type="ECO:0000259" key="9">
    <source>
        <dbReference type="PROSITE" id="PS51123"/>
    </source>
</evidence>
<sequence length="307" mass="34042">MDDEHIQPIIVVKKVKGHGGHHGGAWKVAYADFVTAMMALFIVLWIVGQSKEVKHYIGAYFNDPGVFTNGRYGGVLPDEQKPLSLPASPIAVDKRAFEMELLKSEAEKITKTISQTPEFNKFKDKITVTVTQEGMRIDLLEESEGLFFDIGKIHIKPDTVKLLQVIAKSHLAKLKNGIIIEGYTDARPYVSSDYTNWELSTERANSARKVLEESGLRKDQILEVRGFADRKLRLPDKPMDFSNRRVSILLPLSLPNKLGNNMAAQDSPGVISKPAVSRSDNHPVNINFDGLVKSPATGRVEINPGLG</sequence>
<evidence type="ECO:0000313" key="10">
    <source>
        <dbReference type="EMBL" id="CBX30054.1"/>
    </source>
</evidence>
<dbReference type="Gene3D" id="3.30.1330.60">
    <property type="entry name" value="OmpA-like domain"/>
    <property type="match status" value="1"/>
</dbReference>
<feature type="domain" description="OmpA-like" evidence="9">
    <location>
        <begin position="135"/>
        <end position="254"/>
    </location>
</feature>
<comment type="similarity">
    <text evidence="2">Belongs to the MotB family.</text>
</comment>
<reference evidence="10" key="1">
    <citation type="journal article" date="2011" name="Environ. Microbiol.">
        <title>Genomic insights into the metabolic potential of the polycyclic aromatic hydrocarbon degrading sulfate-reducing Deltaproteobacterium N47.</title>
        <authorList>
            <person name="Bergmann F."/>
            <person name="Selesi D."/>
            <person name="Weinmaier T."/>
            <person name="Tischler P."/>
            <person name="Rattei T."/>
            <person name="Meckenstock R.U."/>
        </authorList>
    </citation>
    <scope>NUCLEOTIDE SEQUENCE</scope>
</reference>
<dbReference type="GO" id="GO:0005886">
    <property type="term" value="C:plasma membrane"/>
    <property type="evidence" value="ECO:0007669"/>
    <property type="project" value="UniProtKB-SubCell"/>
</dbReference>